<feature type="non-terminal residue" evidence="5">
    <location>
        <position position="1"/>
    </location>
</feature>
<dbReference type="Proteomes" id="UP001529510">
    <property type="component" value="Unassembled WGS sequence"/>
</dbReference>
<keyword evidence="1" id="KW-0297">G-protein coupled receptor</keyword>
<evidence type="ECO:0000256" key="2">
    <source>
        <dbReference type="ARBA" id="ARBA00023170"/>
    </source>
</evidence>
<evidence type="ECO:0000256" key="1">
    <source>
        <dbReference type="ARBA" id="ARBA00023040"/>
    </source>
</evidence>
<feature type="non-terminal residue" evidence="5">
    <location>
        <position position="53"/>
    </location>
</feature>
<keyword evidence="4" id="KW-0807">Transducer</keyword>
<keyword evidence="3" id="KW-0325">Glycoprotein</keyword>
<dbReference type="SUPFAM" id="SSF53822">
    <property type="entry name" value="Periplasmic binding protein-like I"/>
    <property type="match status" value="1"/>
</dbReference>
<gene>
    <name evidence="5" type="ORF">M9458_037346</name>
</gene>
<keyword evidence="2" id="KW-0675">Receptor</keyword>
<comment type="caution">
    <text evidence="5">The sequence shown here is derived from an EMBL/GenBank/DDBJ whole genome shotgun (WGS) entry which is preliminary data.</text>
</comment>
<dbReference type="PANTHER" id="PTHR10519">
    <property type="entry name" value="GABA-B RECEPTOR"/>
    <property type="match status" value="1"/>
</dbReference>
<dbReference type="InterPro" id="IPR028082">
    <property type="entry name" value="Peripla_BP_I"/>
</dbReference>
<dbReference type="EMBL" id="JAMKFB020000019">
    <property type="protein sequence ID" value="KAL0165502.1"/>
    <property type="molecule type" value="Genomic_DNA"/>
</dbReference>
<organism evidence="5 6">
    <name type="scientific">Cirrhinus mrigala</name>
    <name type="common">Mrigala</name>
    <dbReference type="NCBI Taxonomy" id="683832"/>
    <lineage>
        <taxon>Eukaryota</taxon>
        <taxon>Metazoa</taxon>
        <taxon>Chordata</taxon>
        <taxon>Craniata</taxon>
        <taxon>Vertebrata</taxon>
        <taxon>Euteleostomi</taxon>
        <taxon>Actinopterygii</taxon>
        <taxon>Neopterygii</taxon>
        <taxon>Teleostei</taxon>
        <taxon>Ostariophysi</taxon>
        <taxon>Cypriniformes</taxon>
        <taxon>Cyprinidae</taxon>
        <taxon>Labeoninae</taxon>
        <taxon>Labeonini</taxon>
        <taxon>Cirrhinus</taxon>
    </lineage>
</organism>
<keyword evidence="6" id="KW-1185">Reference proteome</keyword>
<evidence type="ECO:0000256" key="4">
    <source>
        <dbReference type="ARBA" id="ARBA00023224"/>
    </source>
</evidence>
<accession>A0ABD0NUT8</accession>
<reference evidence="5 6" key="1">
    <citation type="submission" date="2024-05" db="EMBL/GenBank/DDBJ databases">
        <title>Genome sequencing and assembly of Indian major carp, Cirrhinus mrigala (Hamilton, 1822).</title>
        <authorList>
            <person name="Mohindra V."/>
            <person name="Chowdhury L.M."/>
            <person name="Lal K."/>
            <person name="Jena J.K."/>
        </authorList>
    </citation>
    <scope>NUCLEOTIDE SEQUENCE [LARGE SCALE GENOMIC DNA]</scope>
    <source>
        <strain evidence="5">CM1030</strain>
        <tissue evidence="5">Blood</tissue>
    </source>
</reference>
<protein>
    <submittedName>
        <fullName evidence="5">Uncharacterized protein</fullName>
    </submittedName>
</protein>
<evidence type="ECO:0000256" key="3">
    <source>
        <dbReference type="ARBA" id="ARBA00023180"/>
    </source>
</evidence>
<name>A0ABD0NUT8_CIRMR</name>
<dbReference type="Gene3D" id="3.40.50.2300">
    <property type="match status" value="1"/>
</dbReference>
<proteinExistence type="predicted"/>
<dbReference type="PANTHER" id="PTHR10519:SF77">
    <property type="entry name" value="GAMMA-AMINOBUTYRIC ACID TYPE B RECEPTOR SUBUNIT 1"/>
    <property type="match status" value="1"/>
</dbReference>
<dbReference type="AlphaFoldDB" id="A0ABD0NUT8"/>
<evidence type="ECO:0000313" key="6">
    <source>
        <dbReference type="Proteomes" id="UP001529510"/>
    </source>
</evidence>
<sequence>KKKLYIGALFPMSGGWPGGQACLPAAQMALDLVNKRTDILPDYELELIYYDSM</sequence>
<dbReference type="InterPro" id="IPR002455">
    <property type="entry name" value="GPCR3_GABA-B"/>
</dbReference>
<dbReference type="GO" id="GO:0004930">
    <property type="term" value="F:G protein-coupled receptor activity"/>
    <property type="evidence" value="ECO:0007669"/>
    <property type="project" value="UniProtKB-KW"/>
</dbReference>
<evidence type="ECO:0000313" key="5">
    <source>
        <dbReference type="EMBL" id="KAL0165502.1"/>
    </source>
</evidence>